<dbReference type="PROSITE" id="PS01065">
    <property type="entry name" value="ETF_BETA"/>
    <property type="match status" value="1"/>
</dbReference>
<dbReference type="InterPro" id="IPR014729">
    <property type="entry name" value="Rossmann-like_a/b/a_fold"/>
</dbReference>
<dbReference type="Gene3D" id="3.40.50.620">
    <property type="entry name" value="HUPs"/>
    <property type="match status" value="1"/>
</dbReference>
<name>A0A162ITT3_9FUSO</name>
<proteinExistence type="inferred from homology"/>
<dbReference type="eggNOG" id="COG2086">
    <property type="taxonomic scope" value="Bacteria"/>
</dbReference>
<dbReference type="CDD" id="cd01714">
    <property type="entry name" value="ETF_beta"/>
    <property type="match status" value="1"/>
</dbReference>
<dbReference type="Pfam" id="PF01012">
    <property type="entry name" value="ETF"/>
    <property type="match status" value="1"/>
</dbReference>
<dbReference type="RefSeq" id="WP_005952928.1">
    <property type="nucleotide sequence ID" value="NZ_CAXOUJ010000028.1"/>
</dbReference>
<protein>
    <submittedName>
        <fullName evidence="3">Electron transfer flavoprotein subunit beta</fullName>
    </submittedName>
</protein>
<dbReference type="PANTHER" id="PTHR21294">
    <property type="entry name" value="ELECTRON TRANSFER FLAVOPROTEIN BETA-SUBUNIT"/>
    <property type="match status" value="1"/>
</dbReference>
<dbReference type="SMART" id="SM00893">
    <property type="entry name" value="ETF"/>
    <property type="match status" value="1"/>
</dbReference>
<dbReference type="InterPro" id="IPR012255">
    <property type="entry name" value="ETF_b"/>
</dbReference>
<organism evidence="3 4">
    <name type="scientific">Fusobacterium necrophorum subsp. funduliforme</name>
    <dbReference type="NCBI Taxonomy" id="143387"/>
    <lineage>
        <taxon>Bacteria</taxon>
        <taxon>Fusobacteriati</taxon>
        <taxon>Fusobacteriota</taxon>
        <taxon>Fusobacteriia</taxon>
        <taxon>Fusobacteriales</taxon>
        <taxon>Fusobacteriaceae</taxon>
        <taxon>Fusobacterium</taxon>
    </lineage>
</organism>
<dbReference type="EMBL" id="LVEA01000031">
    <property type="protein sequence ID" value="KYL04446.1"/>
    <property type="molecule type" value="Genomic_DNA"/>
</dbReference>
<dbReference type="GO" id="GO:0009055">
    <property type="term" value="F:electron transfer activity"/>
    <property type="evidence" value="ECO:0007669"/>
    <property type="project" value="InterPro"/>
</dbReference>
<evidence type="ECO:0000313" key="4">
    <source>
        <dbReference type="Proteomes" id="UP000075816"/>
    </source>
</evidence>
<dbReference type="SUPFAM" id="SSF52402">
    <property type="entry name" value="Adenine nucleotide alpha hydrolases-like"/>
    <property type="match status" value="1"/>
</dbReference>
<dbReference type="PANTHER" id="PTHR21294:SF17">
    <property type="entry name" value="PROTEIN FIXA"/>
    <property type="match status" value="1"/>
</dbReference>
<dbReference type="AlphaFoldDB" id="A0A162ITT3"/>
<dbReference type="InterPro" id="IPR033948">
    <property type="entry name" value="ETF_beta_N"/>
</dbReference>
<dbReference type="Proteomes" id="UP000075816">
    <property type="component" value="Unassembled WGS sequence"/>
</dbReference>
<reference evidence="3 4" key="1">
    <citation type="submission" date="2016-03" db="EMBL/GenBank/DDBJ databases">
        <title>Comparative genomics of human isolates of Fusobacterium necrophorum.</title>
        <authorList>
            <person name="Jensen A."/>
            <person name="Bank S."/>
            <person name="Andersen P.S."/>
            <person name="Kristensen L.H."/>
            <person name="Prag J."/>
        </authorList>
    </citation>
    <scope>NUCLEOTIDE SEQUENCE [LARGE SCALE GENOMIC DNA]</scope>
    <source>
        <strain evidence="3 4">LS_1264</strain>
    </source>
</reference>
<gene>
    <name evidence="3" type="ORF">A2J07_03800</name>
</gene>
<feature type="domain" description="Electron transfer flavoprotein alpha/beta-subunit N-terminal" evidence="2">
    <location>
        <begin position="23"/>
        <end position="221"/>
    </location>
</feature>
<dbReference type="PIRSF" id="PIRSF000090">
    <property type="entry name" value="Beta-ETF"/>
    <property type="match status" value="1"/>
</dbReference>
<dbReference type="InterPro" id="IPR000049">
    <property type="entry name" value="ET-Flavoprotein_bsu_CS"/>
</dbReference>
<dbReference type="InterPro" id="IPR014730">
    <property type="entry name" value="ETF_a/b_N"/>
</dbReference>
<dbReference type="KEGG" id="fnf:BSQ88_01905"/>
<evidence type="ECO:0000256" key="1">
    <source>
        <dbReference type="ARBA" id="ARBA00007557"/>
    </source>
</evidence>
<sequence>MEILVCAKQVADDSVEIMLNPETGKPALEGVTEVVNAFDTYALEMATRLKEEKGGTVCVVSLGGESAANSLKNCLAVGADEAFHIKDEEYQNRDTLAVAQKVAEGIQKIEEQRGKKFDVIFCGRESTDYASGQVGIMIADGLGYGVVSNLVDIEADETKVIAKRETEEGYQRIEVAVPCVVTVNKPNYEPRYPTIKSKMAARKKAIAEVVVDSKAENIVKEVAISAPPKRQAGIKIKSGNAEELVAQAIEKMLEAKVF</sequence>
<accession>A0A162ITT3</accession>
<evidence type="ECO:0000259" key="2">
    <source>
        <dbReference type="SMART" id="SM00893"/>
    </source>
</evidence>
<comment type="caution">
    <text evidence="3">The sequence shown here is derived from an EMBL/GenBank/DDBJ whole genome shotgun (WGS) entry which is preliminary data.</text>
</comment>
<comment type="similarity">
    <text evidence="1">Belongs to the ETF beta-subunit/FixA family.</text>
</comment>
<evidence type="ECO:0000313" key="3">
    <source>
        <dbReference type="EMBL" id="KYL04446.1"/>
    </source>
</evidence>